<reference evidence="1 2" key="1">
    <citation type="submission" date="2019-03" db="EMBL/GenBank/DDBJ databases">
        <title>First draft genome of Liparis tanakae, snailfish: a comprehensive survey of snailfish specific genes.</title>
        <authorList>
            <person name="Kim W."/>
            <person name="Song I."/>
            <person name="Jeong J.-H."/>
            <person name="Kim D."/>
            <person name="Kim S."/>
            <person name="Ryu S."/>
            <person name="Song J.Y."/>
            <person name="Lee S.K."/>
        </authorList>
    </citation>
    <scope>NUCLEOTIDE SEQUENCE [LARGE SCALE GENOMIC DNA]</scope>
    <source>
        <tissue evidence="1">Muscle</tissue>
    </source>
</reference>
<proteinExistence type="predicted"/>
<evidence type="ECO:0000313" key="1">
    <source>
        <dbReference type="EMBL" id="TNN33663.1"/>
    </source>
</evidence>
<accession>A0A4Z2EY47</accession>
<sequence length="74" mass="7887">MGTNEQVNMGTMGTNEQVNMGTNEQVNMGTNEQVTWGPMNMVTWGADPLRRPLGCGATLHEAAVMSCRRAAAGC</sequence>
<protein>
    <submittedName>
        <fullName evidence="1">Uncharacterized protein</fullName>
    </submittedName>
</protein>
<comment type="caution">
    <text evidence="1">The sequence shown here is derived from an EMBL/GenBank/DDBJ whole genome shotgun (WGS) entry which is preliminary data.</text>
</comment>
<evidence type="ECO:0000313" key="2">
    <source>
        <dbReference type="Proteomes" id="UP000314294"/>
    </source>
</evidence>
<dbReference type="AlphaFoldDB" id="A0A4Z2EY47"/>
<dbReference type="Proteomes" id="UP000314294">
    <property type="component" value="Unassembled WGS sequence"/>
</dbReference>
<name>A0A4Z2EY47_9TELE</name>
<organism evidence="1 2">
    <name type="scientific">Liparis tanakae</name>
    <name type="common">Tanaka's snailfish</name>
    <dbReference type="NCBI Taxonomy" id="230148"/>
    <lineage>
        <taxon>Eukaryota</taxon>
        <taxon>Metazoa</taxon>
        <taxon>Chordata</taxon>
        <taxon>Craniata</taxon>
        <taxon>Vertebrata</taxon>
        <taxon>Euteleostomi</taxon>
        <taxon>Actinopterygii</taxon>
        <taxon>Neopterygii</taxon>
        <taxon>Teleostei</taxon>
        <taxon>Neoteleostei</taxon>
        <taxon>Acanthomorphata</taxon>
        <taxon>Eupercaria</taxon>
        <taxon>Perciformes</taxon>
        <taxon>Cottioidei</taxon>
        <taxon>Cottales</taxon>
        <taxon>Liparidae</taxon>
        <taxon>Liparis</taxon>
    </lineage>
</organism>
<gene>
    <name evidence="1" type="ORF">EYF80_056174</name>
</gene>
<dbReference type="EMBL" id="SRLO01002168">
    <property type="protein sequence ID" value="TNN33663.1"/>
    <property type="molecule type" value="Genomic_DNA"/>
</dbReference>
<keyword evidence="2" id="KW-1185">Reference proteome</keyword>